<evidence type="ECO:0000313" key="1">
    <source>
        <dbReference type="EMBL" id="MBX10236.1"/>
    </source>
</evidence>
<protein>
    <submittedName>
        <fullName evidence="1">Uncharacterized protein</fullName>
    </submittedName>
</protein>
<dbReference type="AlphaFoldDB" id="A0A2P2KWY5"/>
<sequence length="29" mass="3358">MLMDESTTPEQHRVPTHNIVQSCLYLPCN</sequence>
<dbReference type="EMBL" id="GGEC01029752">
    <property type="protein sequence ID" value="MBX10236.1"/>
    <property type="molecule type" value="Transcribed_RNA"/>
</dbReference>
<organism evidence="1">
    <name type="scientific">Rhizophora mucronata</name>
    <name type="common">Asiatic mangrove</name>
    <dbReference type="NCBI Taxonomy" id="61149"/>
    <lineage>
        <taxon>Eukaryota</taxon>
        <taxon>Viridiplantae</taxon>
        <taxon>Streptophyta</taxon>
        <taxon>Embryophyta</taxon>
        <taxon>Tracheophyta</taxon>
        <taxon>Spermatophyta</taxon>
        <taxon>Magnoliopsida</taxon>
        <taxon>eudicotyledons</taxon>
        <taxon>Gunneridae</taxon>
        <taxon>Pentapetalae</taxon>
        <taxon>rosids</taxon>
        <taxon>fabids</taxon>
        <taxon>Malpighiales</taxon>
        <taxon>Rhizophoraceae</taxon>
        <taxon>Rhizophora</taxon>
    </lineage>
</organism>
<reference evidence="1" key="1">
    <citation type="submission" date="2018-02" db="EMBL/GenBank/DDBJ databases">
        <title>Rhizophora mucronata_Transcriptome.</title>
        <authorList>
            <person name="Meera S.P."/>
            <person name="Sreeshan A."/>
            <person name="Augustine A."/>
        </authorList>
    </citation>
    <scope>NUCLEOTIDE SEQUENCE</scope>
    <source>
        <tissue evidence="1">Leaf</tissue>
    </source>
</reference>
<name>A0A2P2KWY5_RHIMU</name>
<proteinExistence type="predicted"/>
<accession>A0A2P2KWY5</accession>